<keyword evidence="2" id="KW-0732">Signal</keyword>
<evidence type="ECO:0000313" key="5">
    <source>
        <dbReference type="Proteomes" id="UP000192731"/>
    </source>
</evidence>
<feature type="chain" id="PRO_5039713396" evidence="2">
    <location>
        <begin position="20"/>
        <end position="193"/>
    </location>
</feature>
<evidence type="ECO:0000256" key="2">
    <source>
        <dbReference type="SAM" id="SignalP"/>
    </source>
</evidence>
<reference evidence="4 5" key="1">
    <citation type="submission" date="2017-04" db="EMBL/GenBank/DDBJ databases">
        <authorList>
            <person name="Afonso C.L."/>
            <person name="Miller P.J."/>
            <person name="Scott M.A."/>
            <person name="Spackman E."/>
            <person name="Goraichik I."/>
            <person name="Dimitrov K.M."/>
            <person name="Suarez D.L."/>
            <person name="Swayne D.E."/>
        </authorList>
    </citation>
    <scope>NUCLEOTIDE SEQUENCE [LARGE SCALE GENOMIC DNA]</scope>
    <source>
        <strain evidence="4 5">DSM 11270</strain>
    </source>
</reference>
<evidence type="ECO:0000256" key="1">
    <source>
        <dbReference type="SAM" id="MobiDB-lite"/>
    </source>
</evidence>
<feature type="domain" description="GerMN" evidence="3">
    <location>
        <begin position="87"/>
        <end position="182"/>
    </location>
</feature>
<gene>
    <name evidence="4" type="ORF">SAMN00017405_1787</name>
</gene>
<feature type="compositionally biased region" description="Acidic residues" evidence="1">
    <location>
        <begin position="29"/>
        <end position="42"/>
    </location>
</feature>
<dbReference type="SMART" id="SM00909">
    <property type="entry name" value="Germane"/>
    <property type="match status" value="1"/>
</dbReference>
<sequence length="193" mass="21685">MRKYLVILLSLMLIFTLTACTNADKDPGDVEIEDQNDNDDIDLDKNEKKEEVTLYFANETYMETGDESLKKVIPLKRVIEYTDIPLEEAVVRAIMDDDDIDYDENSEPGVKDLDTAFPDSVKLNNVTVKDKTAMVNFKGEGLAGGSLQEILMIDQVVKTLLALDTVDKVQFLIDGQEAETLMGHIEISEPFTE</sequence>
<dbReference type="Proteomes" id="UP000192731">
    <property type="component" value="Unassembled WGS sequence"/>
</dbReference>
<dbReference type="RefSeq" id="WP_084052771.1">
    <property type="nucleotide sequence ID" value="NZ_FWWT01000015.1"/>
</dbReference>
<dbReference type="EMBL" id="FWWT01000015">
    <property type="protein sequence ID" value="SMB87897.1"/>
    <property type="molecule type" value="Genomic_DNA"/>
</dbReference>
<dbReference type="STRING" id="656914.SAMN00017405_1787"/>
<evidence type="ECO:0000313" key="4">
    <source>
        <dbReference type="EMBL" id="SMB87897.1"/>
    </source>
</evidence>
<evidence type="ECO:0000259" key="3">
    <source>
        <dbReference type="SMART" id="SM00909"/>
    </source>
</evidence>
<feature type="region of interest" description="Disordered" evidence="1">
    <location>
        <begin position="25"/>
        <end position="44"/>
    </location>
</feature>
<proteinExistence type="predicted"/>
<dbReference type="PROSITE" id="PS51257">
    <property type="entry name" value="PROKAR_LIPOPROTEIN"/>
    <property type="match status" value="1"/>
</dbReference>
<dbReference type="InterPro" id="IPR019606">
    <property type="entry name" value="GerMN"/>
</dbReference>
<dbReference type="AlphaFoldDB" id="A0A1W1V3C8"/>
<dbReference type="Pfam" id="PF10646">
    <property type="entry name" value="Germane"/>
    <property type="match status" value="1"/>
</dbReference>
<dbReference type="OrthoDB" id="9809406at2"/>
<keyword evidence="5" id="KW-1185">Reference proteome</keyword>
<organism evidence="4 5">
    <name type="scientific">Desulfonispora thiosulfatigenes DSM 11270</name>
    <dbReference type="NCBI Taxonomy" id="656914"/>
    <lineage>
        <taxon>Bacteria</taxon>
        <taxon>Bacillati</taxon>
        <taxon>Bacillota</taxon>
        <taxon>Clostridia</taxon>
        <taxon>Eubacteriales</taxon>
        <taxon>Peptococcaceae</taxon>
        <taxon>Desulfonispora</taxon>
    </lineage>
</organism>
<name>A0A1W1V3C8_DESTI</name>
<accession>A0A1W1V3C8</accession>
<feature type="signal peptide" evidence="2">
    <location>
        <begin position="1"/>
        <end position="19"/>
    </location>
</feature>
<protein>
    <submittedName>
        <fullName evidence="4">Sporulation and spore germination</fullName>
    </submittedName>
</protein>